<dbReference type="InterPro" id="IPR016162">
    <property type="entry name" value="Ald_DH_N"/>
</dbReference>
<dbReference type="CDD" id="cd07085">
    <property type="entry name" value="ALDH_F6_MMSDH"/>
    <property type="match status" value="1"/>
</dbReference>
<protein>
    <recommendedName>
        <fullName evidence="1">methylmalonate-semialdehyde dehydrogenase (CoA acylating)</fullName>
        <ecNumber evidence="1">1.2.1.27</ecNumber>
    </recommendedName>
</protein>
<keyword evidence="2 5" id="KW-0560">Oxidoreductase</keyword>
<evidence type="ECO:0000256" key="1">
    <source>
        <dbReference type="ARBA" id="ARBA00013048"/>
    </source>
</evidence>
<dbReference type="EMBL" id="JAGGMR010000001">
    <property type="protein sequence ID" value="MBP2187138.1"/>
    <property type="molecule type" value="Genomic_DNA"/>
</dbReference>
<reference evidence="5 6" key="1">
    <citation type="submission" date="2021-03" db="EMBL/GenBank/DDBJ databases">
        <title>Sequencing the genomes of 1000 actinobacteria strains.</title>
        <authorList>
            <person name="Klenk H.-P."/>
        </authorList>
    </citation>
    <scope>NUCLEOTIDE SEQUENCE [LARGE SCALE GENOMIC DNA]</scope>
    <source>
        <strain evidence="5 6">DSM 45516</strain>
    </source>
</reference>
<dbReference type="InterPro" id="IPR015590">
    <property type="entry name" value="Aldehyde_DH_dom"/>
</dbReference>
<sequence>MVRELTHFIGGRHVPGTSGNFGDVFDPNIGQVQARVPLASKAEVEAAIANAEVAQREWAAFNPQKRARVLMKFLTLVQDEMDSLAALLSSEHGKTIADAKGDIQRGLEVIEFACGIPHLLKGEYTESAGTGIDVYSMRQPLGVVAGITPFNFPAMIPLWKAGPALATGNAFILKPSERDPSVPLRLAELFLKAGLPAGVFNVINGDKEAVDTLLHDPRIKAVGFVGSTPIAQYIYETASANGKRAQCFGGAKNHAIVMPDADLDDVADQLIGAGYGSAGERCMAISVAVPVGAETADRLREKLIERVHKLNVGRSDDPGADFGPLVGRDGVDRVNSYVQLGIDEGAELVIDGRGLTVEGGEDGYFAGATLFDNVTAEMRIYKEEIFGPVLSIVRAKDYEEGLRLANEHEYGNGVAIFTRDGDTARDFATRVQVGMVGINVPIPVPIAYHTFGGWKRSGFGDLNQHGPDSIRFYTKTKTVTQRWPSGMKESNAFVIPTMD</sequence>
<dbReference type="InterPro" id="IPR016160">
    <property type="entry name" value="Ald_DH_CS_CYS"/>
</dbReference>
<comment type="caution">
    <text evidence="5">The sequence shown here is derived from an EMBL/GenBank/DDBJ whole genome shotgun (WGS) entry which is preliminary data.</text>
</comment>
<feature type="domain" description="Aldehyde dehydrogenase" evidence="4">
    <location>
        <begin position="21"/>
        <end position="479"/>
    </location>
</feature>
<dbReference type="GO" id="GO:0004491">
    <property type="term" value="F:methylmalonate-semialdehyde dehydrogenase (acylating, NAD) activity"/>
    <property type="evidence" value="ECO:0007669"/>
    <property type="project" value="UniProtKB-EC"/>
</dbReference>
<evidence type="ECO:0000313" key="6">
    <source>
        <dbReference type="Proteomes" id="UP001519325"/>
    </source>
</evidence>
<keyword evidence="6" id="KW-1185">Reference proteome</keyword>
<dbReference type="InterPro" id="IPR016161">
    <property type="entry name" value="Ald_DH/histidinol_DH"/>
</dbReference>
<dbReference type="GO" id="GO:0018478">
    <property type="term" value="F:malonate-semialdehyde dehydrogenase (acetylating) activity"/>
    <property type="evidence" value="ECO:0007669"/>
    <property type="project" value="UniProtKB-EC"/>
</dbReference>
<dbReference type="PROSITE" id="PS00070">
    <property type="entry name" value="ALDEHYDE_DEHYDR_CYS"/>
    <property type="match status" value="1"/>
</dbReference>
<dbReference type="InterPro" id="IPR010061">
    <property type="entry name" value="MeMal-semiAld_DH"/>
</dbReference>
<dbReference type="RefSeq" id="WP_209883527.1">
    <property type="nucleotide sequence ID" value="NZ_JAGGMR010000001.1"/>
</dbReference>
<organism evidence="5 6">
    <name type="scientific">Nocardia goodfellowii</name>
    <dbReference type="NCBI Taxonomy" id="882446"/>
    <lineage>
        <taxon>Bacteria</taxon>
        <taxon>Bacillati</taxon>
        <taxon>Actinomycetota</taxon>
        <taxon>Actinomycetes</taxon>
        <taxon>Mycobacteriales</taxon>
        <taxon>Nocardiaceae</taxon>
        <taxon>Nocardia</taxon>
    </lineage>
</organism>
<keyword evidence="3" id="KW-0520">NAD</keyword>
<gene>
    <name evidence="5" type="ORF">BJ987_000039</name>
</gene>
<accession>A0ABS4Q6B8</accession>
<dbReference type="Gene3D" id="3.40.605.10">
    <property type="entry name" value="Aldehyde Dehydrogenase, Chain A, domain 1"/>
    <property type="match status" value="1"/>
</dbReference>
<evidence type="ECO:0000259" key="4">
    <source>
        <dbReference type="Pfam" id="PF00171"/>
    </source>
</evidence>
<dbReference type="InterPro" id="IPR016163">
    <property type="entry name" value="Ald_DH_C"/>
</dbReference>
<evidence type="ECO:0000313" key="5">
    <source>
        <dbReference type="EMBL" id="MBP2187138.1"/>
    </source>
</evidence>
<name>A0ABS4Q6B8_9NOCA</name>
<dbReference type="NCBIfam" id="TIGR01722">
    <property type="entry name" value="MMSDH"/>
    <property type="match status" value="1"/>
</dbReference>
<evidence type="ECO:0000256" key="3">
    <source>
        <dbReference type="ARBA" id="ARBA00023027"/>
    </source>
</evidence>
<dbReference type="PANTHER" id="PTHR43866:SF4">
    <property type="entry name" value="MALONATE-SEMIALDEHYDE DEHYDROGENASE"/>
    <property type="match status" value="1"/>
</dbReference>
<evidence type="ECO:0000256" key="2">
    <source>
        <dbReference type="ARBA" id="ARBA00023002"/>
    </source>
</evidence>
<dbReference type="Pfam" id="PF00171">
    <property type="entry name" value="Aldedh"/>
    <property type="match status" value="1"/>
</dbReference>
<dbReference type="Gene3D" id="3.40.309.10">
    <property type="entry name" value="Aldehyde Dehydrogenase, Chain A, domain 2"/>
    <property type="match status" value="1"/>
</dbReference>
<dbReference type="Proteomes" id="UP001519325">
    <property type="component" value="Unassembled WGS sequence"/>
</dbReference>
<dbReference type="PANTHER" id="PTHR43866">
    <property type="entry name" value="MALONATE-SEMIALDEHYDE DEHYDROGENASE"/>
    <property type="match status" value="1"/>
</dbReference>
<dbReference type="EC" id="1.2.1.27" evidence="1"/>
<proteinExistence type="predicted"/>
<dbReference type="SUPFAM" id="SSF53720">
    <property type="entry name" value="ALDH-like"/>
    <property type="match status" value="1"/>
</dbReference>